<evidence type="ECO:0000313" key="1">
    <source>
        <dbReference type="EMBL" id="BAT76999.1"/>
    </source>
</evidence>
<dbReference type="EMBL" id="AP015034">
    <property type="protein sequence ID" value="BAT76999.1"/>
    <property type="molecule type" value="Genomic_DNA"/>
</dbReference>
<organism evidence="1 2">
    <name type="scientific">Vigna angularis var. angularis</name>
    <dbReference type="NCBI Taxonomy" id="157739"/>
    <lineage>
        <taxon>Eukaryota</taxon>
        <taxon>Viridiplantae</taxon>
        <taxon>Streptophyta</taxon>
        <taxon>Embryophyta</taxon>
        <taxon>Tracheophyta</taxon>
        <taxon>Spermatophyta</taxon>
        <taxon>Magnoliopsida</taxon>
        <taxon>eudicotyledons</taxon>
        <taxon>Gunneridae</taxon>
        <taxon>Pentapetalae</taxon>
        <taxon>rosids</taxon>
        <taxon>fabids</taxon>
        <taxon>Fabales</taxon>
        <taxon>Fabaceae</taxon>
        <taxon>Papilionoideae</taxon>
        <taxon>50 kb inversion clade</taxon>
        <taxon>NPAAA clade</taxon>
        <taxon>indigoferoid/millettioid clade</taxon>
        <taxon>Phaseoleae</taxon>
        <taxon>Vigna</taxon>
    </lineage>
</organism>
<dbReference type="AlphaFoldDB" id="A0A0S3R8R5"/>
<keyword evidence="2" id="KW-1185">Reference proteome</keyword>
<dbReference type="AntiFam" id="ANF00232">
    <property type="entry name" value="Shadow ORF (opposite metK)"/>
</dbReference>
<dbReference type="Proteomes" id="UP000291084">
    <property type="component" value="Chromosome 1"/>
</dbReference>
<gene>
    <name evidence="1" type="primary">Vigan.01G507800</name>
    <name evidence="1" type="ORF">VIGAN_01507800</name>
</gene>
<accession>A0A0S3R8R5</accession>
<evidence type="ECO:0000313" key="2">
    <source>
        <dbReference type="Proteomes" id="UP000291084"/>
    </source>
</evidence>
<protein>
    <submittedName>
        <fullName evidence="1">Uncharacterized protein</fullName>
    </submittedName>
</protein>
<name>A0A0S3R8R5_PHAAN</name>
<sequence>MNCLGLFPLERLNHFPCEISVLSAKVSICSSLQEPAIPTPLQIKVDGNHTRPEVKVLLHNLQDLLVRDLPSSVGINENRQRLRHTNCIRHLHDASSRKSTRHNALSSLPHNVSTTPINLRGVLPREGTTAMSTPSSVGINDDLPPGQTGVTVRTTNHKTARGVQVENGLLIKVLLGNHGLDHVLFQISSNFIVRDSLVMLCGDEYGVDTNWNHGTLVIVILNSHLGLAIRSEPRAGTVLPNLSETSPEFGCKDVAQGHQFRGLVGGIAEHVTLVTSTDFFRSFGEVAMHALGNIRTLLLNVHKDLAVVGIKSHIV</sequence>
<reference evidence="1 2" key="1">
    <citation type="journal article" date="2015" name="Sci. Rep.">
        <title>The power of single molecule real-time sequencing technology in the de novo assembly of a eukaryotic genome.</title>
        <authorList>
            <person name="Sakai H."/>
            <person name="Naito K."/>
            <person name="Ogiso-Tanaka E."/>
            <person name="Takahashi Y."/>
            <person name="Iseki K."/>
            <person name="Muto C."/>
            <person name="Satou K."/>
            <person name="Teruya K."/>
            <person name="Shiroma A."/>
            <person name="Shimoji M."/>
            <person name="Hirano T."/>
            <person name="Itoh T."/>
            <person name="Kaga A."/>
            <person name="Tomooka N."/>
        </authorList>
    </citation>
    <scope>NUCLEOTIDE SEQUENCE [LARGE SCALE GENOMIC DNA]</scope>
    <source>
        <strain evidence="2">cv. Shumari</strain>
    </source>
</reference>
<proteinExistence type="predicted"/>